<dbReference type="InterPro" id="IPR013750">
    <property type="entry name" value="GHMP_kinase_C_dom"/>
</dbReference>
<dbReference type="AlphaFoldDB" id="A0A1W1XIL6"/>
<dbReference type="PANTHER" id="PTHR20861">
    <property type="entry name" value="HOMOSERINE/4-DIPHOSPHOCYTIDYL-2-C-METHYL-D-ERYTHRITOL KINASE"/>
    <property type="match status" value="1"/>
</dbReference>
<evidence type="ECO:0000256" key="11">
    <source>
        <dbReference type="ARBA" id="ARBA00049375"/>
    </source>
</evidence>
<dbReference type="InterPro" id="IPR000870">
    <property type="entry name" value="Homoserine_kinase"/>
</dbReference>
<dbReference type="Gene3D" id="3.30.230.10">
    <property type="match status" value="1"/>
</dbReference>
<protein>
    <recommendedName>
        <fullName evidence="4 13">Homoserine kinase</fullName>
        <shortName evidence="13">HK</shortName>
        <shortName evidence="13">HSK</shortName>
        <ecNumber evidence="3 13">2.7.1.39</ecNumber>
    </recommendedName>
</protein>
<evidence type="ECO:0000256" key="1">
    <source>
        <dbReference type="ARBA" id="ARBA00005015"/>
    </source>
</evidence>
<feature type="binding site" evidence="13">
    <location>
        <begin position="86"/>
        <end position="96"/>
    </location>
    <ligand>
        <name>ATP</name>
        <dbReference type="ChEBI" id="CHEBI:30616"/>
    </ligand>
</feature>
<evidence type="ECO:0000259" key="14">
    <source>
        <dbReference type="Pfam" id="PF00288"/>
    </source>
</evidence>
<name>A0A1W1XIL6_9CLOT</name>
<keyword evidence="10 13" id="KW-0067">ATP-binding</keyword>
<evidence type="ECO:0000256" key="6">
    <source>
        <dbReference type="ARBA" id="ARBA00022679"/>
    </source>
</evidence>
<evidence type="ECO:0000313" key="16">
    <source>
        <dbReference type="EMBL" id="SMC23614.1"/>
    </source>
</evidence>
<evidence type="ECO:0000256" key="10">
    <source>
        <dbReference type="ARBA" id="ARBA00022840"/>
    </source>
</evidence>
<keyword evidence="6 13" id="KW-0808">Transferase</keyword>
<evidence type="ECO:0000256" key="8">
    <source>
        <dbReference type="ARBA" id="ARBA00022741"/>
    </source>
</evidence>
<dbReference type="SUPFAM" id="SSF54211">
    <property type="entry name" value="Ribosomal protein S5 domain 2-like"/>
    <property type="match status" value="1"/>
</dbReference>
<dbReference type="GO" id="GO:0004413">
    <property type="term" value="F:homoserine kinase activity"/>
    <property type="evidence" value="ECO:0007669"/>
    <property type="project" value="UniProtKB-UniRule"/>
</dbReference>
<dbReference type="Pfam" id="PF00288">
    <property type="entry name" value="GHMP_kinases_N"/>
    <property type="match status" value="1"/>
</dbReference>
<evidence type="ECO:0000256" key="12">
    <source>
        <dbReference type="ARBA" id="ARBA00049954"/>
    </source>
</evidence>
<keyword evidence="9 13" id="KW-0418">Kinase</keyword>
<comment type="similarity">
    <text evidence="2 13">Belongs to the GHMP kinase family. Homoserine kinase subfamily.</text>
</comment>
<keyword evidence="17" id="KW-1185">Reference proteome</keyword>
<sequence length="312" mass="34783">MLKIKVPASTANIGAGFDCFGLALKLYNEFEFAKTDSDDLIFLENGKTSSIALEDNLIYHSMLEAFKKYDFKHRGFYINVVTSEVPLSRGLGSSATCIAAGIHAANYFMDNIMTEQEIINLATQIEGHPDNVVPALVGGFNISLIENDNVVYSKINTPDDLLFAALIPDFKMSTENSRKVLPLEYSKSDCVFNISRASMLISSLYKRDYSKLRICLQDKIHQPFRGPSIKGMEDIFNKAKDFNALGEFISGSGSTLMLIIEKNNTEFLNKMETFLKTAEACWKIKLLEPDLSGTVVIDSKECEKNSKSVLED</sequence>
<dbReference type="PRINTS" id="PR00958">
    <property type="entry name" value="HOMSERKINASE"/>
</dbReference>
<keyword evidence="13" id="KW-0963">Cytoplasm</keyword>
<evidence type="ECO:0000256" key="13">
    <source>
        <dbReference type="HAMAP-Rule" id="MF_00384"/>
    </source>
</evidence>
<keyword evidence="7 13" id="KW-0791">Threonine biosynthesis</keyword>
<accession>A0A1W1XIL6</accession>
<comment type="function">
    <text evidence="12 13">Catalyzes the ATP-dependent phosphorylation of L-homoserine to L-homoserine phosphate.</text>
</comment>
<evidence type="ECO:0000256" key="4">
    <source>
        <dbReference type="ARBA" id="ARBA00017858"/>
    </source>
</evidence>
<evidence type="ECO:0000256" key="3">
    <source>
        <dbReference type="ARBA" id="ARBA00012078"/>
    </source>
</evidence>
<dbReference type="GO" id="GO:0005737">
    <property type="term" value="C:cytoplasm"/>
    <property type="evidence" value="ECO:0007669"/>
    <property type="project" value="UniProtKB-SubCell"/>
</dbReference>
<dbReference type="GO" id="GO:0009088">
    <property type="term" value="P:threonine biosynthetic process"/>
    <property type="evidence" value="ECO:0007669"/>
    <property type="project" value="UniProtKB-UniRule"/>
</dbReference>
<organism evidence="16 17">
    <name type="scientific">Clostridium acidisoli DSM 12555</name>
    <dbReference type="NCBI Taxonomy" id="1121291"/>
    <lineage>
        <taxon>Bacteria</taxon>
        <taxon>Bacillati</taxon>
        <taxon>Bacillota</taxon>
        <taxon>Clostridia</taxon>
        <taxon>Eubacteriales</taxon>
        <taxon>Clostridiaceae</taxon>
        <taxon>Clostridium</taxon>
    </lineage>
</organism>
<dbReference type="PANTHER" id="PTHR20861:SF1">
    <property type="entry name" value="HOMOSERINE KINASE"/>
    <property type="match status" value="1"/>
</dbReference>
<dbReference type="HAMAP" id="MF_00384">
    <property type="entry name" value="Homoser_kinase"/>
    <property type="match status" value="1"/>
</dbReference>
<reference evidence="16 17" key="1">
    <citation type="submission" date="2017-04" db="EMBL/GenBank/DDBJ databases">
        <authorList>
            <person name="Afonso C.L."/>
            <person name="Miller P.J."/>
            <person name="Scott M.A."/>
            <person name="Spackman E."/>
            <person name="Goraichik I."/>
            <person name="Dimitrov K.M."/>
            <person name="Suarez D.L."/>
            <person name="Swayne D.E."/>
        </authorList>
    </citation>
    <scope>NUCLEOTIDE SEQUENCE [LARGE SCALE GENOMIC DNA]</scope>
    <source>
        <strain evidence="16 17">DSM 12555</strain>
    </source>
</reference>
<dbReference type="UniPathway" id="UPA00050">
    <property type="reaction ID" value="UER00064"/>
</dbReference>
<proteinExistence type="inferred from homology"/>
<dbReference type="STRING" id="1121291.SAMN02745134_01965"/>
<feature type="domain" description="GHMP kinase N-terminal" evidence="14">
    <location>
        <begin position="56"/>
        <end position="139"/>
    </location>
</feature>
<comment type="subcellular location">
    <subcellularLocation>
        <location evidence="13">Cytoplasm</location>
    </subcellularLocation>
</comment>
<evidence type="ECO:0000259" key="15">
    <source>
        <dbReference type="Pfam" id="PF08544"/>
    </source>
</evidence>
<evidence type="ECO:0000256" key="2">
    <source>
        <dbReference type="ARBA" id="ARBA00007370"/>
    </source>
</evidence>
<dbReference type="NCBIfam" id="TIGR00191">
    <property type="entry name" value="thrB"/>
    <property type="match status" value="1"/>
</dbReference>
<dbReference type="Gene3D" id="3.30.70.890">
    <property type="entry name" value="GHMP kinase, C-terminal domain"/>
    <property type="match status" value="1"/>
</dbReference>
<keyword evidence="8 13" id="KW-0547">Nucleotide-binding</keyword>
<dbReference type="Pfam" id="PF08544">
    <property type="entry name" value="GHMP_kinases_C"/>
    <property type="match status" value="1"/>
</dbReference>
<evidence type="ECO:0000256" key="7">
    <source>
        <dbReference type="ARBA" id="ARBA00022697"/>
    </source>
</evidence>
<dbReference type="Proteomes" id="UP000192468">
    <property type="component" value="Unassembled WGS sequence"/>
</dbReference>
<evidence type="ECO:0000256" key="9">
    <source>
        <dbReference type="ARBA" id="ARBA00022777"/>
    </source>
</evidence>
<dbReference type="EC" id="2.7.1.39" evidence="3 13"/>
<evidence type="ECO:0000256" key="5">
    <source>
        <dbReference type="ARBA" id="ARBA00022605"/>
    </source>
</evidence>
<dbReference type="InterPro" id="IPR006204">
    <property type="entry name" value="GHMP_kinase_N_dom"/>
</dbReference>
<dbReference type="EMBL" id="FWXH01000005">
    <property type="protein sequence ID" value="SMC23614.1"/>
    <property type="molecule type" value="Genomic_DNA"/>
</dbReference>
<dbReference type="GO" id="GO:0005524">
    <property type="term" value="F:ATP binding"/>
    <property type="evidence" value="ECO:0007669"/>
    <property type="project" value="UniProtKB-UniRule"/>
</dbReference>
<comment type="pathway">
    <text evidence="1 13">Amino-acid biosynthesis; L-threonine biosynthesis; L-threonine from L-aspartate: step 4/5.</text>
</comment>
<evidence type="ECO:0000313" key="17">
    <source>
        <dbReference type="Proteomes" id="UP000192468"/>
    </source>
</evidence>
<dbReference type="InterPro" id="IPR006203">
    <property type="entry name" value="GHMP_knse_ATP-bd_CS"/>
</dbReference>
<gene>
    <name evidence="13" type="primary">thrB</name>
    <name evidence="16" type="ORF">SAMN02745134_01965</name>
</gene>
<dbReference type="SUPFAM" id="SSF55060">
    <property type="entry name" value="GHMP Kinase, C-terminal domain"/>
    <property type="match status" value="1"/>
</dbReference>
<dbReference type="PROSITE" id="PS00627">
    <property type="entry name" value="GHMP_KINASES_ATP"/>
    <property type="match status" value="1"/>
</dbReference>
<dbReference type="InterPro" id="IPR036554">
    <property type="entry name" value="GHMP_kinase_C_sf"/>
</dbReference>
<keyword evidence="5 13" id="KW-0028">Amino-acid biosynthesis</keyword>
<dbReference type="InterPro" id="IPR014721">
    <property type="entry name" value="Ribsml_uS5_D2-typ_fold_subgr"/>
</dbReference>
<dbReference type="RefSeq" id="WP_084115594.1">
    <property type="nucleotide sequence ID" value="NZ_FWXH01000005.1"/>
</dbReference>
<dbReference type="InterPro" id="IPR020568">
    <property type="entry name" value="Ribosomal_Su5_D2-typ_SF"/>
</dbReference>
<dbReference type="OrthoDB" id="9769912at2"/>
<dbReference type="PIRSF" id="PIRSF000676">
    <property type="entry name" value="Homoser_kin"/>
    <property type="match status" value="1"/>
</dbReference>
<comment type="catalytic activity">
    <reaction evidence="11 13">
        <text>L-homoserine + ATP = O-phospho-L-homoserine + ADP + H(+)</text>
        <dbReference type="Rhea" id="RHEA:13985"/>
        <dbReference type="ChEBI" id="CHEBI:15378"/>
        <dbReference type="ChEBI" id="CHEBI:30616"/>
        <dbReference type="ChEBI" id="CHEBI:57476"/>
        <dbReference type="ChEBI" id="CHEBI:57590"/>
        <dbReference type="ChEBI" id="CHEBI:456216"/>
        <dbReference type="EC" id="2.7.1.39"/>
    </reaction>
</comment>
<feature type="domain" description="GHMP kinase C-terminal" evidence="15">
    <location>
        <begin position="201"/>
        <end position="271"/>
    </location>
</feature>